<comment type="caution">
    <text evidence="2">The sequence shown here is derived from an EMBL/GenBank/DDBJ whole genome shotgun (WGS) entry which is preliminary data.</text>
</comment>
<evidence type="ECO:0000259" key="1">
    <source>
        <dbReference type="Pfam" id="PF01882"/>
    </source>
</evidence>
<dbReference type="SUPFAM" id="SSF53300">
    <property type="entry name" value="vWA-like"/>
    <property type="match status" value="1"/>
</dbReference>
<organism evidence="2">
    <name type="scientific">marine sediment metagenome</name>
    <dbReference type="NCBI Taxonomy" id="412755"/>
    <lineage>
        <taxon>unclassified sequences</taxon>
        <taxon>metagenomes</taxon>
        <taxon>ecological metagenomes</taxon>
    </lineage>
</organism>
<dbReference type="CDD" id="cd00198">
    <property type="entry name" value="vWFA"/>
    <property type="match status" value="1"/>
</dbReference>
<feature type="non-terminal residue" evidence="2">
    <location>
        <position position="274"/>
    </location>
</feature>
<dbReference type="EMBL" id="BARV01020873">
    <property type="protein sequence ID" value="GAI18657.1"/>
    <property type="molecule type" value="Genomic_DNA"/>
</dbReference>
<sequence>KLSTMLLKARFVVEGFIAGLHQSPYRGFSLEFAQHREYSPGDETRHIDWKVYGRKDKYFVKQYQEETNLKGYILLDRSASMGYKSKEITKLQYGSYLAASLAFLMLKQQDSVGLVTFDERIKKYIPPRQSKGHLSLILEELEKLVPSSQTGINRSLQELGQYTKRRGLIILISDLLDEQEKVLNALKYFRFKKHEVIVFHLLDPAEMELPFTNVLWLEDMENGKRVLTHPQIIREKYKSVVKEFVETYKLSCLRSDIDYCLMDTKTPLDFALGT</sequence>
<evidence type="ECO:0000313" key="2">
    <source>
        <dbReference type="EMBL" id="GAI18657.1"/>
    </source>
</evidence>
<dbReference type="Gene3D" id="3.40.50.410">
    <property type="entry name" value="von Willebrand factor, type A domain"/>
    <property type="match status" value="1"/>
</dbReference>
<gene>
    <name evidence="2" type="ORF">S06H3_34724</name>
</gene>
<dbReference type="PANTHER" id="PTHR33608">
    <property type="entry name" value="BLL2464 PROTEIN"/>
    <property type="match status" value="1"/>
</dbReference>
<dbReference type="InterPro" id="IPR036465">
    <property type="entry name" value="vWFA_dom_sf"/>
</dbReference>
<dbReference type="PANTHER" id="PTHR33608:SF7">
    <property type="entry name" value="DUF58 DOMAIN-CONTAINING PROTEIN"/>
    <property type="match status" value="1"/>
</dbReference>
<accession>X1LH35</accession>
<reference evidence="2" key="1">
    <citation type="journal article" date="2014" name="Front. Microbiol.">
        <title>High frequency of phylogenetically diverse reductive dehalogenase-homologous genes in deep subseafloor sedimentary metagenomes.</title>
        <authorList>
            <person name="Kawai M."/>
            <person name="Futagami T."/>
            <person name="Toyoda A."/>
            <person name="Takaki Y."/>
            <person name="Nishi S."/>
            <person name="Hori S."/>
            <person name="Arai W."/>
            <person name="Tsubouchi T."/>
            <person name="Morono Y."/>
            <person name="Uchiyama I."/>
            <person name="Ito T."/>
            <person name="Fujiyama A."/>
            <person name="Inagaki F."/>
            <person name="Takami H."/>
        </authorList>
    </citation>
    <scope>NUCLEOTIDE SEQUENCE</scope>
    <source>
        <strain evidence="2">Expedition CK06-06</strain>
    </source>
</reference>
<feature type="non-terminal residue" evidence="2">
    <location>
        <position position="1"/>
    </location>
</feature>
<proteinExistence type="predicted"/>
<feature type="domain" description="DUF58" evidence="1">
    <location>
        <begin position="35"/>
        <end position="242"/>
    </location>
</feature>
<protein>
    <recommendedName>
        <fullName evidence="1">DUF58 domain-containing protein</fullName>
    </recommendedName>
</protein>
<dbReference type="AlphaFoldDB" id="X1LH35"/>
<name>X1LH35_9ZZZZ</name>
<dbReference type="Pfam" id="PF01882">
    <property type="entry name" value="DUF58"/>
    <property type="match status" value="1"/>
</dbReference>
<dbReference type="InterPro" id="IPR002881">
    <property type="entry name" value="DUF58"/>
</dbReference>